<organism evidence="2 3">
    <name type="scientific">Aquibium pacificus</name>
    <dbReference type="NCBI Taxonomy" id="3153579"/>
    <lineage>
        <taxon>Bacteria</taxon>
        <taxon>Pseudomonadati</taxon>
        <taxon>Pseudomonadota</taxon>
        <taxon>Alphaproteobacteria</taxon>
        <taxon>Hyphomicrobiales</taxon>
        <taxon>Phyllobacteriaceae</taxon>
        <taxon>Aquibium</taxon>
    </lineage>
</organism>
<evidence type="ECO:0000313" key="2">
    <source>
        <dbReference type="EMBL" id="MEX0407487.1"/>
    </source>
</evidence>
<gene>
    <name evidence="2" type="ORF">ABGN05_17645</name>
</gene>
<dbReference type="Proteomes" id="UP001556692">
    <property type="component" value="Unassembled WGS sequence"/>
</dbReference>
<sequence>MRHGFVDSGAGQLHYVEAGKGPPLLLIPHAGRSSRMYRDLIGELSSDFRVVSIDVPGTGASAPLPAGEHGIAEIADWLVEGLDALGLQSLDIFGLHGGNKLGGSIAGRHPSRVHKFVYAGQSHSIIPDKARRDEIFRKTPSIRSVIERADRPLPFWAGQFREMADIWWDEATLADLDDPAARRVAVERVLDGLQAFMDRPQFYRAAFAYDMKGDLALIRAPTLILELTTPKEDREVGRQGDALLGIIPNATLETLESPDVYAVTLEDRAAEVAGILRRFLLGE</sequence>
<accession>A0ABV3SL39</accession>
<name>A0ABV3SL39_9HYPH</name>
<dbReference type="PANTHER" id="PTHR43798">
    <property type="entry name" value="MONOACYLGLYCEROL LIPASE"/>
    <property type="match status" value="1"/>
</dbReference>
<dbReference type="InterPro" id="IPR000073">
    <property type="entry name" value="AB_hydrolase_1"/>
</dbReference>
<dbReference type="GO" id="GO:0016787">
    <property type="term" value="F:hydrolase activity"/>
    <property type="evidence" value="ECO:0007669"/>
    <property type="project" value="UniProtKB-KW"/>
</dbReference>
<proteinExistence type="predicted"/>
<dbReference type="SUPFAM" id="SSF53474">
    <property type="entry name" value="alpha/beta-Hydrolases"/>
    <property type="match status" value="1"/>
</dbReference>
<dbReference type="Gene3D" id="3.40.50.1820">
    <property type="entry name" value="alpha/beta hydrolase"/>
    <property type="match status" value="1"/>
</dbReference>
<comment type="caution">
    <text evidence="2">The sequence shown here is derived from an EMBL/GenBank/DDBJ whole genome shotgun (WGS) entry which is preliminary data.</text>
</comment>
<keyword evidence="2" id="KW-0378">Hydrolase</keyword>
<dbReference type="InterPro" id="IPR050266">
    <property type="entry name" value="AB_hydrolase_sf"/>
</dbReference>
<dbReference type="RefSeq" id="WP_367955366.1">
    <property type="nucleotide sequence ID" value="NZ_JBDPGJ010000004.1"/>
</dbReference>
<reference evidence="2 3" key="1">
    <citation type="submission" date="2024-05" db="EMBL/GenBank/DDBJ databases">
        <authorList>
            <person name="Jiang F."/>
        </authorList>
    </citation>
    <scope>NUCLEOTIDE SEQUENCE [LARGE SCALE GENOMIC DNA]</scope>
    <source>
        <strain evidence="2 3">LZ166</strain>
    </source>
</reference>
<keyword evidence="3" id="KW-1185">Reference proteome</keyword>
<evidence type="ECO:0000313" key="3">
    <source>
        <dbReference type="Proteomes" id="UP001556692"/>
    </source>
</evidence>
<dbReference type="EMBL" id="JBDPGJ010000004">
    <property type="protein sequence ID" value="MEX0407487.1"/>
    <property type="molecule type" value="Genomic_DNA"/>
</dbReference>
<evidence type="ECO:0000259" key="1">
    <source>
        <dbReference type="Pfam" id="PF00561"/>
    </source>
</evidence>
<feature type="domain" description="AB hydrolase-1" evidence="1">
    <location>
        <begin position="22"/>
        <end position="122"/>
    </location>
</feature>
<dbReference type="InterPro" id="IPR029058">
    <property type="entry name" value="AB_hydrolase_fold"/>
</dbReference>
<protein>
    <submittedName>
        <fullName evidence="2">Alpha/beta hydrolase</fullName>
    </submittedName>
</protein>
<dbReference type="Pfam" id="PF00561">
    <property type="entry name" value="Abhydrolase_1"/>
    <property type="match status" value="1"/>
</dbReference>